<dbReference type="EMBL" id="LS423452">
    <property type="protein sequence ID" value="SPS06672.1"/>
    <property type="molecule type" value="Genomic_DNA"/>
</dbReference>
<evidence type="ECO:0008006" key="3">
    <source>
        <dbReference type="Google" id="ProtNLM"/>
    </source>
</evidence>
<accession>A0A2X0R975</accession>
<dbReference type="AlphaFoldDB" id="A0A2X0R975"/>
<feature type="compositionally biased region" description="Basic and acidic residues" evidence="1">
    <location>
        <begin position="255"/>
        <end position="266"/>
    </location>
</feature>
<reference evidence="2" key="1">
    <citation type="submission" date="2018-05" db="EMBL/GenBank/DDBJ databases">
        <authorList>
            <person name="Lanie J.A."/>
            <person name="Ng W.-L."/>
            <person name="Kazmierczak K.M."/>
            <person name="Andrzejewski T.M."/>
            <person name="Davidsen T.M."/>
            <person name="Wayne K.J."/>
            <person name="Tettelin H."/>
            <person name="Glass J.I."/>
            <person name="Rusch D."/>
            <person name="Podicherti R."/>
            <person name="Tsui H.-C.T."/>
            <person name="Winkler M.E."/>
        </authorList>
    </citation>
    <scope>NUCLEOTIDE SEQUENCE</scope>
    <source>
        <strain evidence="2">KNB</strain>
    </source>
</reference>
<feature type="region of interest" description="Disordered" evidence="1">
    <location>
        <begin position="255"/>
        <end position="274"/>
    </location>
</feature>
<gene>
    <name evidence="2" type="ORF">NITFAB_2265</name>
</gene>
<dbReference type="Pfam" id="PF13148">
    <property type="entry name" value="DUF3987"/>
    <property type="match status" value="1"/>
</dbReference>
<organism evidence="2">
    <name type="scientific">Candidatus Nitrotoga fabula</name>
    <dbReference type="NCBI Taxonomy" id="2182327"/>
    <lineage>
        <taxon>Bacteria</taxon>
        <taxon>Pseudomonadati</taxon>
        <taxon>Pseudomonadota</taxon>
        <taxon>Betaproteobacteria</taxon>
        <taxon>Nitrosomonadales</taxon>
        <taxon>Gallionellaceae</taxon>
        <taxon>Candidatus Nitrotoga</taxon>
    </lineage>
</organism>
<protein>
    <recommendedName>
        <fullName evidence="3">DUF3987 domain-containing protein</fullName>
    </recommendedName>
</protein>
<dbReference type="InterPro" id="IPR025048">
    <property type="entry name" value="DUF3987"/>
</dbReference>
<evidence type="ECO:0000256" key="1">
    <source>
        <dbReference type="SAM" id="MobiDB-lite"/>
    </source>
</evidence>
<sequence length="814" mass="90809">MRAPLTKSAAIAACNVPALIRLLRDELEKGEDNIPVELKNFKGWLVWKVTNINPATGKFNKIPLYPRSHKNRCGTQGSEADMANLGTWDDAIIAFRADRTLAGVGFAPLPSFGIVALDVDYCISDGRLRNEVELLTNNTYCEVSPSGTGIRAFWHGTARNGKNHETGYELFHSTGFVTITGNQRENIYYICGDVLPTLEASMQSELEKLSHSSGGAGKISMLEKLKETLGKDPRLQAIKDAGLYERDMGGGKHSIECPFESEHSDSGRPGGDGDTVYFQPNTNGYKEGWVHCSHTHGNHQGKYWEAIGYDVYAEEFMKIDLEHWPIPHPIADGPPRLPPFDLEMLPDSLRLWIKDIAERMQISPDIPAIGAITALSAVIGRRIQIRPKAYDNWTVVPNLWGLVVAPPGYMKSPALSEVMKPLHQMESEAHGKYEAARIVWEREKARIKLSNRAIEQITVKKYKNGEVVVPELQFEPDEPIATRYCVNNFSLEALGEVLMGNQNGVLAFSDEIYGLLKMSEKPGNEGLQDFLLSAWNGDGAFTFDRIGRGLNRRIENVCVAILGGIQPGRLEKYVSGATQGGAGDSGLMQRFQLITWPDLNKKWERVDREPDVAAREAAYQVFKRVVGGEDFQNIDADNITTNKQVGLRRFDTEAQAAYYAWLEPLELLIRGDTLSPVMSSHLSKFRSLVPSLALIFAVADGVKGSVPLRYVNQAIQWAHYLRQHAERVYACATRTNTRYARALLAKIMEGAVVDGFTPRDVYLKCWSLLDVEGVAKATDLLCELDYLMRVEKRPQQGGRPSITYRINPNIKNQK</sequence>
<name>A0A2X0R975_9PROT</name>
<evidence type="ECO:0000313" key="2">
    <source>
        <dbReference type="EMBL" id="SPS06672.1"/>
    </source>
</evidence>
<proteinExistence type="predicted"/>